<evidence type="ECO:0000256" key="3">
    <source>
        <dbReference type="ARBA" id="ARBA00022989"/>
    </source>
</evidence>
<evidence type="ECO:0000256" key="4">
    <source>
        <dbReference type="ARBA" id="ARBA00023136"/>
    </source>
</evidence>
<dbReference type="Proteomes" id="UP000785679">
    <property type="component" value="Unassembled WGS sequence"/>
</dbReference>
<keyword evidence="9" id="KW-1185">Reference proteome</keyword>
<keyword evidence="4 6" id="KW-0472">Membrane</keyword>
<dbReference type="PANTHER" id="PTHR22911">
    <property type="entry name" value="ACYL-MALONYL CONDENSING ENZYME-RELATED"/>
    <property type="match status" value="1"/>
</dbReference>
<keyword evidence="3 6" id="KW-1133">Transmembrane helix</keyword>
<evidence type="ECO:0000313" key="8">
    <source>
        <dbReference type="EMBL" id="TNV85645.1"/>
    </source>
</evidence>
<dbReference type="GO" id="GO:0016020">
    <property type="term" value="C:membrane"/>
    <property type="evidence" value="ECO:0007669"/>
    <property type="project" value="UniProtKB-SubCell"/>
</dbReference>
<protein>
    <recommendedName>
        <fullName evidence="7">EamA domain-containing protein</fullName>
    </recommendedName>
</protein>
<evidence type="ECO:0000256" key="5">
    <source>
        <dbReference type="SAM" id="MobiDB-lite"/>
    </source>
</evidence>
<dbReference type="PANTHER" id="PTHR22911:SF6">
    <property type="entry name" value="SOLUTE CARRIER FAMILY 35 MEMBER G1"/>
    <property type="match status" value="1"/>
</dbReference>
<feature type="compositionally biased region" description="Polar residues" evidence="5">
    <location>
        <begin position="28"/>
        <end position="37"/>
    </location>
</feature>
<feature type="transmembrane region" description="Helical" evidence="6">
    <location>
        <begin position="259"/>
        <end position="277"/>
    </location>
</feature>
<comment type="caution">
    <text evidence="8">The sequence shown here is derived from an EMBL/GenBank/DDBJ whole genome shotgun (WGS) entry which is preliminary data.</text>
</comment>
<dbReference type="OrthoDB" id="306876at2759"/>
<dbReference type="InterPro" id="IPR037185">
    <property type="entry name" value="EmrE-like"/>
</dbReference>
<dbReference type="SUPFAM" id="SSF103481">
    <property type="entry name" value="Multidrug resistance efflux transporter EmrE"/>
    <property type="match status" value="2"/>
</dbReference>
<organism evidence="8 9">
    <name type="scientific">Halteria grandinella</name>
    <dbReference type="NCBI Taxonomy" id="5974"/>
    <lineage>
        <taxon>Eukaryota</taxon>
        <taxon>Sar</taxon>
        <taxon>Alveolata</taxon>
        <taxon>Ciliophora</taxon>
        <taxon>Intramacronucleata</taxon>
        <taxon>Spirotrichea</taxon>
        <taxon>Stichotrichia</taxon>
        <taxon>Sporadotrichida</taxon>
        <taxon>Halteriidae</taxon>
        <taxon>Halteria</taxon>
    </lineage>
</organism>
<feature type="transmembrane region" description="Helical" evidence="6">
    <location>
        <begin position="227"/>
        <end position="247"/>
    </location>
</feature>
<reference evidence="8" key="1">
    <citation type="submission" date="2019-06" db="EMBL/GenBank/DDBJ databases">
        <authorList>
            <person name="Zheng W."/>
        </authorList>
    </citation>
    <scope>NUCLEOTIDE SEQUENCE</scope>
    <source>
        <strain evidence="8">QDHG01</strain>
    </source>
</reference>
<evidence type="ECO:0000313" key="9">
    <source>
        <dbReference type="Proteomes" id="UP000785679"/>
    </source>
</evidence>
<feature type="transmembrane region" description="Helical" evidence="6">
    <location>
        <begin position="289"/>
        <end position="309"/>
    </location>
</feature>
<feature type="transmembrane region" description="Helical" evidence="6">
    <location>
        <begin position="346"/>
        <end position="367"/>
    </location>
</feature>
<dbReference type="Pfam" id="PF00892">
    <property type="entry name" value="EamA"/>
    <property type="match status" value="2"/>
</dbReference>
<gene>
    <name evidence="8" type="ORF">FGO68_gene6665</name>
</gene>
<feature type="transmembrane region" description="Helical" evidence="6">
    <location>
        <begin position="136"/>
        <end position="154"/>
    </location>
</feature>
<evidence type="ECO:0000259" key="7">
    <source>
        <dbReference type="Pfam" id="PF00892"/>
    </source>
</evidence>
<dbReference type="EMBL" id="RRYP01001661">
    <property type="protein sequence ID" value="TNV85645.1"/>
    <property type="molecule type" value="Genomic_DNA"/>
</dbReference>
<accession>A0A8J8P4F6</accession>
<keyword evidence="2 6" id="KW-0812">Transmembrane</keyword>
<comment type="subcellular location">
    <subcellularLocation>
        <location evidence="1">Membrane</location>
        <topology evidence="1">Multi-pass membrane protein</topology>
    </subcellularLocation>
</comment>
<evidence type="ECO:0000256" key="6">
    <source>
        <dbReference type="SAM" id="Phobius"/>
    </source>
</evidence>
<feature type="transmembrane region" description="Helical" evidence="6">
    <location>
        <begin position="96"/>
        <end position="116"/>
    </location>
</feature>
<evidence type="ECO:0000256" key="1">
    <source>
        <dbReference type="ARBA" id="ARBA00004141"/>
    </source>
</evidence>
<sequence length="380" mass="42639">MRYQDESKDEEYKPQMSAGDGDEGPRSTAPSDNSYNSYKRLEEDEEEAKVVKIERDSEGFKHPRWMGYVYQVVTVLLTCCQHILSKVLFEKNSTLTPTHLLFFQSLISSAIFTVLLNKEISHYLYHAIQRKHYIWLALRVLQGLIMLGCVYTSVRYLPLVYVALVSNLGPLFTALMSYLWLSKGLSSLDVRTLGVSFFGVVLLITGSVTSQTGNAIPSDQSEDQQSLVFPIICVLMVPLLTGTLAITQRELREVSEFTVGPYISYSMLLIFGPLALFQDNAISAVSESLSLLDWSLFVVLGGMSSWVSVCRSKSYQYQEPAKLAVISYFQPVFQLLFDIICFGTLFTLQQMCGIAVVLGCSGVRLWIGLRETLRPKGITV</sequence>
<feature type="domain" description="EamA" evidence="7">
    <location>
        <begin position="83"/>
        <end position="204"/>
    </location>
</feature>
<name>A0A8J8P4F6_HALGN</name>
<dbReference type="AlphaFoldDB" id="A0A8J8P4F6"/>
<feature type="domain" description="EamA" evidence="7">
    <location>
        <begin position="231"/>
        <end position="358"/>
    </location>
</feature>
<feature type="transmembrane region" description="Helical" evidence="6">
    <location>
        <begin position="65"/>
        <end position="84"/>
    </location>
</feature>
<feature type="transmembrane region" description="Helical" evidence="6">
    <location>
        <begin position="321"/>
        <end position="340"/>
    </location>
</feature>
<feature type="transmembrane region" description="Helical" evidence="6">
    <location>
        <begin position="188"/>
        <end position="207"/>
    </location>
</feature>
<proteinExistence type="predicted"/>
<feature type="transmembrane region" description="Helical" evidence="6">
    <location>
        <begin position="160"/>
        <end position="181"/>
    </location>
</feature>
<evidence type="ECO:0000256" key="2">
    <source>
        <dbReference type="ARBA" id="ARBA00022692"/>
    </source>
</evidence>
<dbReference type="InterPro" id="IPR000620">
    <property type="entry name" value="EamA_dom"/>
</dbReference>
<feature type="compositionally biased region" description="Basic and acidic residues" evidence="5">
    <location>
        <begin position="1"/>
        <end position="13"/>
    </location>
</feature>
<feature type="region of interest" description="Disordered" evidence="5">
    <location>
        <begin position="1"/>
        <end position="42"/>
    </location>
</feature>